<keyword evidence="2" id="KW-1185">Reference proteome</keyword>
<accession>A0ACA9PHK5</accession>
<gene>
    <name evidence="1" type="ORF">RPERSI_LOCUS10290</name>
</gene>
<proteinExistence type="predicted"/>
<dbReference type="Proteomes" id="UP000789920">
    <property type="component" value="Unassembled WGS sequence"/>
</dbReference>
<evidence type="ECO:0000313" key="2">
    <source>
        <dbReference type="Proteomes" id="UP000789920"/>
    </source>
</evidence>
<feature type="non-terminal residue" evidence="1">
    <location>
        <position position="1"/>
    </location>
</feature>
<organism evidence="1 2">
    <name type="scientific">Racocetra persica</name>
    <dbReference type="NCBI Taxonomy" id="160502"/>
    <lineage>
        <taxon>Eukaryota</taxon>
        <taxon>Fungi</taxon>
        <taxon>Fungi incertae sedis</taxon>
        <taxon>Mucoromycota</taxon>
        <taxon>Glomeromycotina</taxon>
        <taxon>Glomeromycetes</taxon>
        <taxon>Diversisporales</taxon>
        <taxon>Gigasporaceae</taxon>
        <taxon>Racocetra</taxon>
    </lineage>
</organism>
<dbReference type="EMBL" id="CAJVQC010020274">
    <property type="protein sequence ID" value="CAG8706971.1"/>
    <property type="molecule type" value="Genomic_DNA"/>
</dbReference>
<protein>
    <submittedName>
        <fullName evidence="1">30170_t:CDS:1</fullName>
    </submittedName>
</protein>
<sequence>ASQYNMLRLDTLNLIWAEVYSGIMAPAIPRGYSATLLNDTSILYIGGCINIRTINPIFTYNSLDKLPLYNMNDNTWGVVFTSGNIPLPRCDHGTVFILLYGSTTSIIALDTLKFAWSFSTISNDGGPLSSLYGFASLLVGAYIFIGFGRIDDTNDNLQFISPTQTPTTTETPSSSTSNVGAIIGGTFGGIAGLIILITIAILIVKNYDRSHDSKNILKIPDDR</sequence>
<comment type="caution">
    <text evidence="1">The sequence shown here is derived from an EMBL/GenBank/DDBJ whole genome shotgun (WGS) entry which is preliminary data.</text>
</comment>
<name>A0ACA9PHK5_9GLOM</name>
<reference evidence="1" key="1">
    <citation type="submission" date="2021-06" db="EMBL/GenBank/DDBJ databases">
        <authorList>
            <person name="Kallberg Y."/>
            <person name="Tangrot J."/>
            <person name="Rosling A."/>
        </authorList>
    </citation>
    <scope>NUCLEOTIDE SEQUENCE</scope>
    <source>
        <strain evidence="1">MA461A</strain>
    </source>
</reference>
<evidence type="ECO:0000313" key="1">
    <source>
        <dbReference type="EMBL" id="CAG8706971.1"/>
    </source>
</evidence>
<feature type="non-terminal residue" evidence="1">
    <location>
        <position position="223"/>
    </location>
</feature>